<dbReference type="Gene3D" id="3.40.630.30">
    <property type="match status" value="1"/>
</dbReference>
<evidence type="ECO:0000313" key="3">
    <source>
        <dbReference type="Proteomes" id="UP000277294"/>
    </source>
</evidence>
<protein>
    <submittedName>
        <fullName evidence="2">N-acyltransferase YncA</fullName>
        <ecNumber evidence="2">2.3.1.-</ecNumber>
    </submittedName>
</protein>
<keyword evidence="2" id="KW-0808">Transferase</keyword>
<dbReference type="Proteomes" id="UP000277294">
    <property type="component" value="Unassembled WGS sequence"/>
</dbReference>
<sequence>MNAMSSIAVAALSLSALTVRDATDADMEAVQSIYAFHVLHGIASFEEAPPSAEDMRARRQAVLALGLPYLVAEQAGSILGYSYAGPYRARPAYRHTIENSVYVRDGAGGRGIGMALLQALLARCHAGPWRQMIAVIGDSDNAGSISLHRKAGFAHVGVMRSVGFKHGRWVDTVIMQLPLGQGDRSLPGP</sequence>
<dbReference type="OrthoDB" id="5459937at2"/>
<name>A0A3P4B6F3_9BURK</name>
<dbReference type="PANTHER" id="PTHR43072:SF8">
    <property type="entry name" value="ACYLTRANSFERASE FABY-RELATED"/>
    <property type="match status" value="1"/>
</dbReference>
<dbReference type="InterPro" id="IPR000182">
    <property type="entry name" value="GNAT_dom"/>
</dbReference>
<keyword evidence="2" id="KW-0012">Acyltransferase</keyword>
<dbReference type="EMBL" id="UWPJ01000027">
    <property type="protein sequence ID" value="VCU71511.1"/>
    <property type="molecule type" value="Genomic_DNA"/>
</dbReference>
<proteinExistence type="predicted"/>
<evidence type="ECO:0000259" key="1">
    <source>
        <dbReference type="PROSITE" id="PS51186"/>
    </source>
</evidence>
<dbReference type="Pfam" id="PF13420">
    <property type="entry name" value="Acetyltransf_4"/>
    <property type="match status" value="1"/>
</dbReference>
<dbReference type="RefSeq" id="WP_124081108.1">
    <property type="nucleotide sequence ID" value="NZ_UWPJ01000027.1"/>
</dbReference>
<feature type="domain" description="N-acetyltransferase" evidence="1">
    <location>
        <begin position="17"/>
        <end position="180"/>
    </location>
</feature>
<organism evidence="2 3">
    <name type="scientific">Pigmentiphaga humi</name>
    <dbReference type="NCBI Taxonomy" id="2478468"/>
    <lineage>
        <taxon>Bacteria</taxon>
        <taxon>Pseudomonadati</taxon>
        <taxon>Pseudomonadota</taxon>
        <taxon>Betaproteobacteria</taxon>
        <taxon>Burkholderiales</taxon>
        <taxon>Alcaligenaceae</taxon>
        <taxon>Pigmentiphaga</taxon>
    </lineage>
</organism>
<dbReference type="InterPro" id="IPR016181">
    <property type="entry name" value="Acyl_CoA_acyltransferase"/>
</dbReference>
<keyword evidence="3" id="KW-1185">Reference proteome</keyword>
<dbReference type="SUPFAM" id="SSF55729">
    <property type="entry name" value="Acyl-CoA N-acyltransferases (Nat)"/>
    <property type="match status" value="1"/>
</dbReference>
<accession>A0A3P4B6F3</accession>
<dbReference type="CDD" id="cd04301">
    <property type="entry name" value="NAT_SF"/>
    <property type="match status" value="1"/>
</dbReference>
<reference evidence="2 3" key="1">
    <citation type="submission" date="2018-10" db="EMBL/GenBank/DDBJ databases">
        <authorList>
            <person name="Criscuolo A."/>
        </authorList>
    </citation>
    <scope>NUCLEOTIDE SEQUENCE [LARGE SCALE GENOMIC DNA]</scope>
    <source>
        <strain evidence="2">DnA1</strain>
    </source>
</reference>
<dbReference type="EC" id="2.3.1.-" evidence="2"/>
<evidence type="ECO:0000313" key="2">
    <source>
        <dbReference type="EMBL" id="VCU71511.1"/>
    </source>
</evidence>
<dbReference type="GO" id="GO:0016747">
    <property type="term" value="F:acyltransferase activity, transferring groups other than amino-acyl groups"/>
    <property type="evidence" value="ECO:0007669"/>
    <property type="project" value="InterPro"/>
</dbReference>
<gene>
    <name evidence="2" type="primary">yncA_1</name>
    <name evidence="2" type="ORF">PIGHUM_03596</name>
</gene>
<dbReference type="PANTHER" id="PTHR43072">
    <property type="entry name" value="N-ACETYLTRANSFERASE"/>
    <property type="match status" value="1"/>
</dbReference>
<dbReference type="AlphaFoldDB" id="A0A3P4B6F3"/>
<dbReference type="PROSITE" id="PS51186">
    <property type="entry name" value="GNAT"/>
    <property type="match status" value="1"/>
</dbReference>